<dbReference type="FunFam" id="3.30.360.10:FF:000001">
    <property type="entry name" value="Glyceraldehyde-3-phosphate dehydrogenase"/>
    <property type="match status" value="1"/>
</dbReference>
<dbReference type="PRINTS" id="PR00078">
    <property type="entry name" value="G3PDHDRGNASE"/>
</dbReference>
<evidence type="ECO:0000256" key="2">
    <source>
        <dbReference type="ARBA" id="ARBA00004869"/>
    </source>
</evidence>
<keyword evidence="9" id="KW-0324">Glycolysis</keyword>
<evidence type="ECO:0000313" key="15">
    <source>
        <dbReference type="EMBL" id="KAF3585706.1"/>
    </source>
</evidence>
<dbReference type="InterPro" id="IPR036291">
    <property type="entry name" value="NAD(P)-bd_dom_sf"/>
</dbReference>
<keyword evidence="8" id="KW-0238">DNA-binding</keyword>
<dbReference type="GO" id="GO:0005829">
    <property type="term" value="C:cytosol"/>
    <property type="evidence" value="ECO:0007669"/>
    <property type="project" value="TreeGrafter"/>
</dbReference>
<dbReference type="EMBL" id="QGKX02000088">
    <property type="protein sequence ID" value="KAF3585706.1"/>
    <property type="molecule type" value="Genomic_DNA"/>
</dbReference>
<feature type="domain" description="MADS-box" evidence="14">
    <location>
        <begin position="5"/>
        <end position="65"/>
    </location>
</feature>
<keyword evidence="10" id="KW-0804">Transcription</keyword>
<evidence type="ECO:0000256" key="6">
    <source>
        <dbReference type="ARBA" id="ARBA00023015"/>
    </source>
</evidence>
<evidence type="ECO:0000256" key="7">
    <source>
        <dbReference type="ARBA" id="ARBA00023027"/>
    </source>
</evidence>
<evidence type="ECO:0000256" key="9">
    <source>
        <dbReference type="ARBA" id="ARBA00023152"/>
    </source>
</evidence>
<dbReference type="SMART" id="SM00432">
    <property type="entry name" value="MADS"/>
    <property type="match status" value="1"/>
</dbReference>
<dbReference type="GO" id="GO:0006096">
    <property type="term" value="P:glycolytic process"/>
    <property type="evidence" value="ECO:0007669"/>
    <property type="project" value="UniProtKB-KW"/>
</dbReference>
<dbReference type="GO" id="GO:0005634">
    <property type="term" value="C:nucleus"/>
    <property type="evidence" value="ECO:0007669"/>
    <property type="project" value="UniProtKB-SubCell"/>
</dbReference>
<dbReference type="GO" id="GO:0051287">
    <property type="term" value="F:NAD binding"/>
    <property type="evidence" value="ECO:0007669"/>
    <property type="project" value="InterPro"/>
</dbReference>
<dbReference type="InterPro" id="IPR020831">
    <property type="entry name" value="GlycerAld/Erythrose_P_DH"/>
</dbReference>
<evidence type="ECO:0000256" key="3">
    <source>
        <dbReference type="ARBA" id="ARBA00007406"/>
    </source>
</evidence>
<dbReference type="Pfam" id="PF02800">
    <property type="entry name" value="Gp_dh_C"/>
    <property type="match status" value="1"/>
</dbReference>
<dbReference type="GO" id="GO:0004365">
    <property type="term" value="F:glyceraldehyde-3-phosphate dehydrogenase (NAD+) (phosphorylating) activity"/>
    <property type="evidence" value="ECO:0007669"/>
    <property type="project" value="UniProtKB-EC"/>
</dbReference>
<keyword evidence="13" id="KW-0175">Coiled coil</keyword>
<comment type="subcellular location">
    <subcellularLocation>
        <location evidence="1">Nucleus</location>
    </subcellularLocation>
</comment>
<keyword evidence="11" id="KW-0539">Nucleus</keyword>
<evidence type="ECO:0000256" key="8">
    <source>
        <dbReference type="ARBA" id="ARBA00023125"/>
    </source>
</evidence>
<keyword evidence="6" id="KW-0805">Transcription regulation</keyword>
<organism evidence="15 16">
    <name type="scientific">Brassica cretica</name>
    <name type="common">Mustard</name>
    <dbReference type="NCBI Taxonomy" id="69181"/>
    <lineage>
        <taxon>Eukaryota</taxon>
        <taxon>Viridiplantae</taxon>
        <taxon>Streptophyta</taxon>
        <taxon>Embryophyta</taxon>
        <taxon>Tracheophyta</taxon>
        <taxon>Spermatophyta</taxon>
        <taxon>Magnoliopsida</taxon>
        <taxon>eudicotyledons</taxon>
        <taxon>Gunneridae</taxon>
        <taxon>Pentapetalae</taxon>
        <taxon>rosids</taxon>
        <taxon>malvids</taxon>
        <taxon>Brassicales</taxon>
        <taxon>Brassicaceae</taxon>
        <taxon>Brassiceae</taxon>
        <taxon>Brassica</taxon>
    </lineage>
</organism>
<evidence type="ECO:0000259" key="14">
    <source>
        <dbReference type="PROSITE" id="PS50066"/>
    </source>
</evidence>
<dbReference type="AlphaFoldDB" id="A0A8S9RYQ7"/>
<dbReference type="SUPFAM" id="SSF51735">
    <property type="entry name" value="NAD(P)-binding Rossmann-fold domains"/>
    <property type="match status" value="1"/>
</dbReference>
<reference evidence="15" key="1">
    <citation type="submission" date="2019-12" db="EMBL/GenBank/DDBJ databases">
        <title>Genome sequencing and annotation of Brassica cretica.</title>
        <authorList>
            <person name="Studholme D.J."/>
            <person name="Sarris P."/>
        </authorList>
    </citation>
    <scope>NUCLEOTIDE SEQUENCE</scope>
    <source>
        <strain evidence="15">PFS-109/04</strain>
        <tissue evidence="15">Leaf</tissue>
    </source>
</reference>
<dbReference type="Pfam" id="PF00319">
    <property type="entry name" value="SRF-TF"/>
    <property type="match status" value="1"/>
</dbReference>
<dbReference type="CDD" id="cd18126">
    <property type="entry name" value="GAPDH_I_C"/>
    <property type="match status" value="1"/>
</dbReference>
<evidence type="ECO:0000256" key="1">
    <source>
        <dbReference type="ARBA" id="ARBA00004123"/>
    </source>
</evidence>
<comment type="similarity">
    <text evidence="3 12">Belongs to the glyceraldehyde-3-phosphate dehydrogenase family.</text>
</comment>
<dbReference type="Gene3D" id="3.40.50.720">
    <property type="entry name" value="NAD(P)-binding Rossmann-like Domain"/>
    <property type="match status" value="2"/>
</dbReference>
<dbReference type="Gene3D" id="3.30.360.10">
    <property type="entry name" value="Dihydrodipicolinate Reductase, domain 2"/>
    <property type="match status" value="1"/>
</dbReference>
<feature type="coiled-coil region" evidence="13">
    <location>
        <begin position="96"/>
        <end position="130"/>
    </location>
</feature>
<gene>
    <name evidence="15" type="ORF">F2Q69_00032440</name>
</gene>
<dbReference type="SUPFAM" id="SSF55347">
    <property type="entry name" value="Glyceraldehyde-3-phosphate dehydrogenase-like, C-terminal domain"/>
    <property type="match status" value="1"/>
</dbReference>
<evidence type="ECO:0000256" key="11">
    <source>
        <dbReference type="ARBA" id="ARBA00023242"/>
    </source>
</evidence>
<accession>A0A8S9RYQ7</accession>
<dbReference type="Gene3D" id="3.40.1810.10">
    <property type="entry name" value="Transcription factor, MADS-box"/>
    <property type="match status" value="1"/>
</dbReference>
<dbReference type="SMART" id="SM00846">
    <property type="entry name" value="Gp_dh_N"/>
    <property type="match status" value="1"/>
</dbReference>
<keyword evidence="7" id="KW-0520">NAD</keyword>
<sequence>MKFTKGKQKIEMKKVGAYAARMIMFSKRKSGLFKKMNEIVSLCNVETSFLVFSDSGKPYTFAYPSLKEAVGQFKNPLRDEPSATINTGPLVEAYRRQKNQDLMERYMDLVEELEIKNEKERILKKIIKENKEKILWNIPPAEGLSVEEKKWMRQTVHGQWKHHELKVKDEKTLLFGEKPVTVFGIRNPEDIPWAEAGADFVVESTGVFTDKDKAAAHLKVINDRFGIVEGLMTTVHSITATQKTVDGPSMKDWRGGRAASFNIIPSSTGAAKAVGKVLPQLNGKLTGMSFRVPTVDVSVVDLTVRLEKAATYEEIKKAIKEESEGKLKGILGYTEDDVVSTDFVGDSRSSIFDAKAGIALSDNFVKLVSWYDNEWGYSTRVVDLIVHMSKC</sequence>
<dbReference type="InterPro" id="IPR036879">
    <property type="entry name" value="TF_MADSbox_sf"/>
</dbReference>
<dbReference type="PANTHER" id="PTHR10836">
    <property type="entry name" value="GLYCERALDEHYDE 3-PHOSPHATE DEHYDROGENASE"/>
    <property type="match status" value="1"/>
</dbReference>
<dbReference type="PRINTS" id="PR00404">
    <property type="entry name" value="MADSDOMAIN"/>
</dbReference>
<evidence type="ECO:0000313" key="16">
    <source>
        <dbReference type="Proteomes" id="UP000712600"/>
    </source>
</evidence>
<dbReference type="GO" id="GO:0046983">
    <property type="term" value="F:protein dimerization activity"/>
    <property type="evidence" value="ECO:0007669"/>
    <property type="project" value="InterPro"/>
</dbReference>
<dbReference type="GO" id="GO:0003677">
    <property type="term" value="F:DNA binding"/>
    <property type="evidence" value="ECO:0007669"/>
    <property type="project" value="UniProtKB-KW"/>
</dbReference>
<comment type="pathway">
    <text evidence="2">Carbohydrate degradation; glycolysis; pyruvate from D-glyceraldehyde 3-phosphate: step 1/5.</text>
</comment>
<dbReference type="InterPro" id="IPR020829">
    <property type="entry name" value="GlycerAld_3-P_DH_cat"/>
</dbReference>
<dbReference type="SUPFAM" id="SSF55455">
    <property type="entry name" value="SRF-like"/>
    <property type="match status" value="1"/>
</dbReference>
<keyword evidence="5" id="KW-0560">Oxidoreductase</keyword>
<dbReference type="Pfam" id="PF00044">
    <property type="entry name" value="Gp_dh_N"/>
    <property type="match status" value="1"/>
</dbReference>
<dbReference type="Proteomes" id="UP000712600">
    <property type="component" value="Unassembled WGS sequence"/>
</dbReference>
<dbReference type="PANTHER" id="PTHR10836:SF112">
    <property type="entry name" value="GLYCERALDEHYDE-3-PHOSPHATE DEHYDROGENASE GAPC1, CYTOSOLIC-RELATED"/>
    <property type="match status" value="1"/>
</dbReference>
<evidence type="ECO:0000256" key="13">
    <source>
        <dbReference type="SAM" id="Coils"/>
    </source>
</evidence>
<protein>
    <recommendedName>
        <fullName evidence="4">glyceraldehyde-3-phosphate dehydrogenase (phosphorylating)</fullName>
        <ecNumber evidence="4">1.2.1.12</ecNumber>
    </recommendedName>
</protein>
<evidence type="ECO:0000256" key="4">
    <source>
        <dbReference type="ARBA" id="ARBA00013119"/>
    </source>
</evidence>
<dbReference type="InterPro" id="IPR020828">
    <property type="entry name" value="GlycerAld_3-P_DH_NAD(P)-bd"/>
</dbReference>
<evidence type="ECO:0000256" key="12">
    <source>
        <dbReference type="RuleBase" id="RU000397"/>
    </source>
</evidence>
<dbReference type="EC" id="1.2.1.12" evidence="4"/>
<dbReference type="InterPro" id="IPR002100">
    <property type="entry name" value="TF_MADSbox"/>
</dbReference>
<name>A0A8S9RYQ7_BRACR</name>
<dbReference type="PROSITE" id="PS50066">
    <property type="entry name" value="MADS_BOX_2"/>
    <property type="match status" value="1"/>
</dbReference>
<proteinExistence type="inferred from homology"/>
<evidence type="ECO:0000256" key="10">
    <source>
        <dbReference type="ARBA" id="ARBA00023163"/>
    </source>
</evidence>
<comment type="caution">
    <text evidence="15">The sequence shown here is derived from an EMBL/GenBank/DDBJ whole genome shotgun (WGS) entry which is preliminary data.</text>
</comment>
<evidence type="ECO:0000256" key="5">
    <source>
        <dbReference type="ARBA" id="ARBA00023002"/>
    </source>
</evidence>